<dbReference type="Gene3D" id="3.80.10.10">
    <property type="entry name" value="Ribonuclease Inhibitor"/>
    <property type="match status" value="1"/>
</dbReference>
<dbReference type="SUPFAM" id="SSF52058">
    <property type="entry name" value="L domain-like"/>
    <property type="match status" value="1"/>
</dbReference>
<evidence type="ECO:0008006" key="3">
    <source>
        <dbReference type="Google" id="ProtNLM"/>
    </source>
</evidence>
<sequence length="411" mass="48239">MEFNHSSEPYAVAWQFLPEASALCQYLNIDELIELSKSSKRYRKQIEKHIFKNLSLTSWLRNNEEILKELKHSRNYYKLLDIVKDELGSNLNLVKKFTFKEIFSLEPASEIINLLPNLDRISFSPGYDEKEKFDLLELLSKIKNLEHAEFSATGNEENFRSYNDAIFPKSLRSLKVHVPEFFWGEVSIFDNIDSSYVNLTTLDILSNKMLKSLSSIPNLKEVRILQIGDLDNSSLIEFFKKNPQLTSLAMEYRPEDDALLQNILLLKSLTFFGIDGAYYYTPQYDSYPLNHSIKYLVLGSGIDKNIAIQLINACKGLEYVEFNCWYFYPIKNIKWDKLTQRIKYLGFVFCEFEASYIKILDNLKFFDQAKIKQCYGSQEIKDFNFGDLKNYSKLPWTNKEHNYCIIKKIFN</sequence>
<dbReference type="AlphaFoldDB" id="A0A137P4H5"/>
<dbReference type="EMBL" id="KQ964519">
    <property type="protein sequence ID" value="KXN69918.1"/>
    <property type="molecule type" value="Genomic_DNA"/>
</dbReference>
<keyword evidence="2" id="KW-1185">Reference proteome</keyword>
<protein>
    <recommendedName>
        <fullName evidence="3">F-box domain-containing protein</fullName>
    </recommendedName>
</protein>
<gene>
    <name evidence="1" type="ORF">CONCODRAFT_18020</name>
</gene>
<proteinExistence type="predicted"/>
<dbReference type="InterPro" id="IPR032675">
    <property type="entry name" value="LRR_dom_sf"/>
</dbReference>
<name>A0A137P4H5_CONC2</name>
<evidence type="ECO:0000313" key="1">
    <source>
        <dbReference type="EMBL" id="KXN69918.1"/>
    </source>
</evidence>
<evidence type="ECO:0000313" key="2">
    <source>
        <dbReference type="Proteomes" id="UP000070444"/>
    </source>
</evidence>
<dbReference type="Proteomes" id="UP000070444">
    <property type="component" value="Unassembled WGS sequence"/>
</dbReference>
<accession>A0A137P4H5</accession>
<reference evidence="1 2" key="1">
    <citation type="journal article" date="2015" name="Genome Biol. Evol.">
        <title>Phylogenomic analyses indicate that early fungi evolved digesting cell walls of algal ancestors of land plants.</title>
        <authorList>
            <person name="Chang Y."/>
            <person name="Wang S."/>
            <person name="Sekimoto S."/>
            <person name="Aerts A.L."/>
            <person name="Choi C."/>
            <person name="Clum A."/>
            <person name="LaButti K.M."/>
            <person name="Lindquist E.A."/>
            <person name="Yee Ngan C."/>
            <person name="Ohm R.A."/>
            <person name="Salamov A.A."/>
            <person name="Grigoriev I.V."/>
            <person name="Spatafora J.W."/>
            <person name="Berbee M.L."/>
        </authorList>
    </citation>
    <scope>NUCLEOTIDE SEQUENCE [LARGE SCALE GENOMIC DNA]</scope>
    <source>
        <strain evidence="1 2">NRRL 28638</strain>
    </source>
</reference>
<organism evidence="1 2">
    <name type="scientific">Conidiobolus coronatus (strain ATCC 28846 / CBS 209.66 / NRRL 28638)</name>
    <name type="common">Delacroixia coronata</name>
    <dbReference type="NCBI Taxonomy" id="796925"/>
    <lineage>
        <taxon>Eukaryota</taxon>
        <taxon>Fungi</taxon>
        <taxon>Fungi incertae sedis</taxon>
        <taxon>Zoopagomycota</taxon>
        <taxon>Entomophthoromycotina</taxon>
        <taxon>Entomophthoromycetes</taxon>
        <taxon>Entomophthorales</taxon>
        <taxon>Ancylistaceae</taxon>
        <taxon>Conidiobolus</taxon>
    </lineage>
</organism>